<feature type="short sequence motif" description="Histidine triad motif" evidence="2 3">
    <location>
        <begin position="96"/>
        <end position="100"/>
    </location>
</feature>
<evidence type="ECO:0000313" key="5">
    <source>
        <dbReference type="EMBL" id="AQP51944.1"/>
    </source>
</evidence>
<dbReference type="GO" id="GO:0009117">
    <property type="term" value="P:nucleotide metabolic process"/>
    <property type="evidence" value="ECO:0007669"/>
    <property type="project" value="TreeGrafter"/>
</dbReference>
<dbReference type="AlphaFoldDB" id="A0A1Q2D0Z4"/>
<dbReference type="InterPro" id="IPR011146">
    <property type="entry name" value="HIT-like"/>
</dbReference>
<name>A0A1Q2D0Z4_9ACTN</name>
<dbReference type="KEGG" id="tfa:BW733_15060"/>
<evidence type="ECO:0000313" key="6">
    <source>
        <dbReference type="Proteomes" id="UP000188235"/>
    </source>
</evidence>
<dbReference type="CDD" id="cd01277">
    <property type="entry name" value="HINT_subgroup"/>
    <property type="match status" value="1"/>
</dbReference>
<feature type="active site" description="Tele-AMP-histidine intermediate" evidence="1">
    <location>
        <position position="98"/>
    </location>
</feature>
<dbReference type="EMBL" id="CP019607">
    <property type="protein sequence ID" value="AQP51944.1"/>
    <property type="molecule type" value="Genomic_DNA"/>
</dbReference>
<dbReference type="STRING" id="399497.BW733_15060"/>
<evidence type="ECO:0000256" key="3">
    <source>
        <dbReference type="PROSITE-ProRule" id="PRU00464"/>
    </source>
</evidence>
<protein>
    <submittedName>
        <fullName evidence="5">HIT family protein</fullName>
    </submittedName>
</protein>
<proteinExistence type="predicted"/>
<dbReference type="PANTHER" id="PTHR46648">
    <property type="entry name" value="HIT FAMILY PROTEIN 1"/>
    <property type="match status" value="1"/>
</dbReference>
<dbReference type="RefSeq" id="WP_077351709.1">
    <property type="nucleotide sequence ID" value="NZ_CP019607.1"/>
</dbReference>
<dbReference type="PANTHER" id="PTHR46648:SF1">
    <property type="entry name" value="ADENOSINE 5'-MONOPHOSPHORAMIDASE HNT1"/>
    <property type="match status" value="1"/>
</dbReference>
<keyword evidence="6" id="KW-1185">Reference proteome</keyword>
<dbReference type="InterPro" id="IPR036265">
    <property type="entry name" value="HIT-like_sf"/>
</dbReference>
<dbReference type="GO" id="GO:0003824">
    <property type="term" value="F:catalytic activity"/>
    <property type="evidence" value="ECO:0007669"/>
    <property type="project" value="InterPro"/>
</dbReference>
<dbReference type="Gene3D" id="3.30.428.10">
    <property type="entry name" value="HIT-like"/>
    <property type="match status" value="1"/>
</dbReference>
<organism evidence="5 6">
    <name type="scientific">Tessaracoccus flavescens</name>
    <dbReference type="NCBI Taxonomy" id="399497"/>
    <lineage>
        <taxon>Bacteria</taxon>
        <taxon>Bacillati</taxon>
        <taxon>Actinomycetota</taxon>
        <taxon>Actinomycetes</taxon>
        <taxon>Propionibacteriales</taxon>
        <taxon>Propionibacteriaceae</taxon>
        <taxon>Tessaracoccus</taxon>
    </lineage>
</organism>
<gene>
    <name evidence="5" type="ORF">BW733_15060</name>
</gene>
<evidence type="ECO:0000256" key="1">
    <source>
        <dbReference type="PIRSR" id="PIRSR601310-1"/>
    </source>
</evidence>
<sequence length="133" mass="14445">MTDCLFCRIVAGEIPAKKIYEDDDALAFLDIAPWQVGHTLVIPKRHVENVIADDQVLAELGPVVAMVARTLQDRLGADACNIVSNAGAVAGQEVFHAHVHVLPRYASSPGIANLKTPVTEEAETTWNRVNYKA</sequence>
<dbReference type="SUPFAM" id="SSF54197">
    <property type="entry name" value="HIT-like"/>
    <property type="match status" value="1"/>
</dbReference>
<accession>A0A1Q2D0Z4</accession>
<feature type="domain" description="HIT" evidence="4">
    <location>
        <begin position="5"/>
        <end position="111"/>
    </location>
</feature>
<dbReference type="Proteomes" id="UP000188235">
    <property type="component" value="Chromosome"/>
</dbReference>
<dbReference type="InterPro" id="IPR001310">
    <property type="entry name" value="Histidine_triad_HIT"/>
</dbReference>
<dbReference type="PROSITE" id="PS51084">
    <property type="entry name" value="HIT_2"/>
    <property type="match status" value="1"/>
</dbReference>
<dbReference type="OrthoDB" id="9784774at2"/>
<reference evidence="5 6" key="1">
    <citation type="journal article" date="2008" name="Int. J. Syst. Evol. Microbiol.">
        <title>Tessaracoccus flavescens sp. nov., isolated from marine sediment.</title>
        <authorList>
            <person name="Lee D.W."/>
            <person name="Lee S.D."/>
        </authorList>
    </citation>
    <scope>NUCLEOTIDE SEQUENCE [LARGE SCALE GENOMIC DNA]</scope>
    <source>
        <strain evidence="5 6">SST-39T</strain>
    </source>
</reference>
<dbReference type="Pfam" id="PF01230">
    <property type="entry name" value="HIT"/>
    <property type="match status" value="1"/>
</dbReference>
<dbReference type="InterPro" id="IPR039384">
    <property type="entry name" value="HINT"/>
</dbReference>
<evidence type="ECO:0000256" key="2">
    <source>
        <dbReference type="PIRSR" id="PIRSR601310-3"/>
    </source>
</evidence>
<dbReference type="PRINTS" id="PR00332">
    <property type="entry name" value="HISTRIAD"/>
</dbReference>
<evidence type="ECO:0000259" key="4">
    <source>
        <dbReference type="PROSITE" id="PS51084"/>
    </source>
</evidence>